<evidence type="ECO:0000256" key="8">
    <source>
        <dbReference type="ARBA" id="ARBA00022840"/>
    </source>
</evidence>
<evidence type="ECO:0000256" key="11">
    <source>
        <dbReference type="ARBA" id="ARBA00048258"/>
    </source>
</evidence>
<dbReference type="VEuPathDB" id="FungiDB:PSTT_10987"/>
<evidence type="ECO:0000256" key="2">
    <source>
        <dbReference type="ARBA" id="ARBA00009256"/>
    </source>
</evidence>
<dbReference type="InterPro" id="IPR003721">
    <property type="entry name" value="Pantoate_ligase"/>
</dbReference>
<dbReference type="Proteomes" id="UP000239156">
    <property type="component" value="Unassembled WGS sequence"/>
</dbReference>
<dbReference type="PANTHER" id="PTHR21299">
    <property type="entry name" value="CYTIDYLATE KINASE/PANTOATE-BETA-ALANINE LIGASE"/>
    <property type="match status" value="1"/>
</dbReference>
<name>A0A2S4V276_9BASI</name>
<comment type="caution">
    <text evidence="13">The sequence shown here is derived from an EMBL/GenBank/DDBJ whole genome shotgun (WGS) entry which is preliminary data.</text>
</comment>
<dbReference type="Gene3D" id="3.30.1300.10">
    <property type="entry name" value="Pantoate-beta-alanine ligase, C-terminal domain"/>
    <property type="match status" value="1"/>
</dbReference>
<dbReference type="GO" id="GO:0004592">
    <property type="term" value="F:pantoate-beta-alanine ligase activity"/>
    <property type="evidence" value="ECO:0007669"/>
    <property type="project" value="UniProtKB-EC"/>
</dbReference>
<keyword evidence="5" id="KW-0436">Ligase</keyword>
<dbReference type="UniPathway" id="UPA00028">
    <property type="reaction ID" value="UER00005"/>
</dbReference>
<gene>
    <name evidence="13" type="ORF">PSTT_10987</name>
</gene>
<organism evidence="13 14">
    <name type="scientific">Puccinia striiformis</name>
    <dbReference type="NCBI Taxonomy" id="27350"/>
    <lineage>
        <taxon>Eukaryota</taxon>
        <taxon>Fungi</taxon>
        <taxon>Dikarya</taxon>
        <taxon>Basidiomycota</taxon>
        <taxon>Pucciniomycotina</taxon>
        <taxon>Pucciniomycetes</taxon>
        <taxon>Pucciniales</taxon>
        <taxon>Pucciniaceae</taxon>
        <taxon>Puccinia</taxon>
    </lineage>
</organism>
<keyword evidence="7" id="KW-0547">Nucleotide-binding</keyword>
<evidence type="ECO:0000256" key="12">
    <source>
        <dbReference type="SAM" id="MobiDB-lite"/>
    </source>
</evidence>
<evidence type="ECO:0000256" key="6">
    <source>
        <dbReference type="ARBA" id="ARBA00022655"/>
    </source>
</evidence>
<feature type="region of interest" description="Disordered" evidence="12">
    <location>
        <begin position="19"/>
        <end position="55"/>
    </location>
</feature>
<keyword evidence="6" id="KW-0566">Pantothenate biosynthesis</keyword>
<evidence type="ECO:0000256" key="3">
    <source>
        <dbReference type="ARBA" id="ARBA00012219"/>
    </source>
</evidence>
<dbReference type="Gene3D" id="3.40.50.620">
    <property type="entry name" value="HUPs"/>
    <property type="match status" value="1"/>
</dbReference>
<reference evidence="13" key="1">
    <citation type="submission" date="2017-12" db="EMBL/GenBank/DDBJ databases">
        <title>Gene loss provides genomic basis for host adaptation in cereal stripe rust fungi.</title>
        <authorList>
            <person name="Xia C."/>
        </authorList>
    </citation>
    <scope>NUCLEOTIDE SEQUENCE [LARGE SCALE GENOMIC DNA]</scope>
    <source>
        <strain evidence="13">93-210</strain>
    </source>
</reference>
<comment type="catalytic activity">
    <reaction evidence="11">
        <text>(R)-pantoate + beta-alanine + ATP = (R)-pantothenate + AMP + diphosphate + H(+)</text>
        <dbReference type="Rhea" id="RHEA:10912"/>
        <dbReference type="ChEBI" id="CHEBI:15378"/>
        <dbReference type="ChEBI" id="CHEBI:15980"/>
        <dbReference type="ChEBI" id="CHEBI:29032"/>
        <dbReference type="ChEBI" id="CHEBI:30616"/>
        <dbReference type="ChEBI" id="CHEBI:33019"/>
        <dbReference type="ChEBI" id="CHEBI:57966"/>
        <dbReference type="ChEBI" id="CHEBI:456215"/>
        <dbReference type="EC" id="6.3.2.1"/>
    </reaction>
</comment>
<evidence type="ECO:0000313" key="13">
    <source>
        <dbReference type="EMBL" id="POW03590.1"/>
    </source>
</evidence>
<feature type="non-terminal residue" evidence="13">
    <location>
        <position position="1"/>
    </location>
</feature>
<comment type="similarity">
    <text evidence="2">Belongs to the pantothenate synthetase family.</text>
</comment>
<evidence type="ECO:0000256" key="4">
    <source>
        <dbReference type="ARBA" id="ARBA00015647"/>
    </source>
</evidence>
<dbReference type="GO" id="GO:0015940">
    <property type="term" value="P:pantothenate biosynthetic process"/>
    <property type="evidence" value="ECO:0007669"/>
    <property type="project" value="UniProtKB-UniPathway"/>
</dbReference>
<dbReference type="HAMAP" id="MF_00158">
    <property type="entry name" value="PanC"/>
    <property type="match status" value="1"/>
</dbReference>
<dbReference type="InterPro" id="IPR042176">
    <property type="entry name" value="Pantoate_ligase_C"/>
</dbReference>
<evidence type="ECO:0000256" key="10">
    <source>
        <dbReference type="ARBA" id="ARBA00032806"/>
    </source>
</evidence>
<evidence type="ECO:0000313" key="14">
    <source>
        <dbReference type="Proteomes" id="UP000239156"/>
    </source>
</evidence>
<dbReference type="InterPro" id="IPR014729">
    <property type="entry name" value="Rossmann-like_a/b/a_fold"/>
</dbReference>
<dbReference type="Pfam" id="PF02569">
    <property type="entry name" value="Pantoate_ligase"/>
    <property type="match status" value="1"/>
</dbReference>
<dbReference type="GO" id="GO:0005524">
    <property type="term" value="F:ATP binding"/>
    <property type="evidence" value="ECO:0007669"/>
    <property type="project" value="UniProtKB-KW"/>
</dbReference>
<dbReference type="PANTHER" id="PTHR21299:SF1">
    <property type="entry name" value="PANTOATE--BETA-ALANINE LIGASE"/>
    <property type="match status" value="1"/>
</dbReference>
<accession>A0A2S4V276</accession>
<keyword evidence="8" id="KW-0067">ATP-binding</keyword>
<dbReference type="EC" id="6.3.2.1" evidence="3"/>
<evidence type="ECO:0000256" key="5">
    <source>
        <dbReference type="ARBA" id="ARBA00022598"/>
    </source>
</evidence>
<protein>
    <recommendedName>
        <fullName evidence="4">Pantoate--beta-alanine ligase</fullName>
        <ecNumber evidence="3">6.3.2.1</ecNumber>
    </recommendedName>
    <alternativeName>
        <fullName evidence="10">Pantoate-activating enzyme</fullName>
    </alternativeName>
    <alternativeName>
        <fullName evidence="9">Pantothenate synthetase</fullName>
    </alternativeName>
</protein>
<keyword evidence="14" id="KW-1185">Reference proteome</keyword>
<proteinExistence type="inferred from homology"/>
<dbReference type="SUPFAM" id="SSF52374">
    <property type="entry name" value="Nucleotidylyl transferase"/>
    <property type="match status" value="1"/>
</dbReference>
<evidence type="ECO:0000256" key="1">
    <source>
        <dbReference type="ARBA" id="ARBA00004990"/>
    </source>
</evidence>
<evidence type="ECO:0000256" key="9">
    <source>
        <dbReference type="ARBA" id="ARBA00029902"/>
    </source>
</evidence>
<comment type="pathway">
    <text evidence="1">Cofactor biosynthesis; (R)-pantothenate biosynthesis; (R)-pantothenate from (R)-pantoate and beta-alanine: step 1/1.</text>
</comment>
<dbReference type="EMBL" id="PKSL01000123">
    <property type="protein sequence ID" value="POW03590.1"/>
    <property type="molecule type" value="Genomic_DNA"/>
</dbReference>
<sequence length="486" mass="52758">RFKILTMAATQEWAITQQCGPQRRSGHEGSTIKPSVETLAKKPKKVPDQPTQETLSMPRLPNSYCANSCPIGSAVVKTCSHGCCCQPACGDGPNGRVSQIFGHTQHRKGVTSLTKEDIISHNLFRSAALVGKDQGLTMSHSTLNIPILRTVEAVRQWRNPALIGFVPTMGALHEGHLQLVRHSLSSQQNTIVSIFLNPAQFGPTEDLMSYPSTLESDLKQLAALAVIPGSHGIPHDGFDGRMTTDSRATRNISNISAGAQESLRKVSAVFLPTNDVLYPSGIAAEVKDQRGAFVTVHGFSEQLEGARRPGFFRGVATVVLKLFLIIEPTIGFFGQKDLQQCLLVRQLCKDLHIIRPRAIVAAPTVRDIPTGLALSSRNTYLSPSEANVANALFQFLHQCGQKLLLSGHILAPEELSESFSPPLASFTLEFVSINDPVTFQEILAGTQIQPNSPIAISGAMLVHCSSSRLVRLIDNIVINHDLNHDI</sequence>
<dbReference type="AlphaFoldDB" id="A0A2S4V276"/>
<evidence type="ECO:0000256" key="7">
    <source>
        <dbReference type="ARBA" id="ARBA00022741"/>
    </source>
</evidence>
<dbReference type="VEuPathDB" id="FungiDB:PSHT_10037"/>